<keyword evidence="4" id="KW-1185">Reference proteome</keyword>
<evidence type="ECO:0000256" key="1">
    <source>
        <dbReference type="SAM" id="MobiDB-lite"/>
    </source>
</evidence>
<keyword evidence="2" id="KW-1133">Transmembrane helix</keyword>
<feature type="compositionally biased region" description="Low complexity" evidence="1">
    <location>
        <begin position="192"/>
        <end position="201"/>
    </location>
</feature>
<protein>
    <submittedName>
        <fullName evidence="3">Uncharacterized protein</fullName>
    </submittedName>
</protein>
<dbReference type="GeneID" id="89942211"/>
<feature type="region of interest" description="Disordered" evidence="1">
    <location>
        <begin position="165"/>
        <end position="221"/>
    </location>
</feature>
<organism evidence="3 4">
    <name type="scientific">Canariomyces notabilis</name>
    <dbReference type="NCBI Taxonomy" id="2074819"/>
    <lineage>
        <taxon>Eukaryota</taxon>
        <taxon>Fungi</taxon>
        <taxon>Dikarya</taxon>
        <taxon>Ascomycota</taxon>
        <taxon>Pezizomycotina</taxon>
        <taxon>Sordariomycetes</taxon>
        <taxon>Sordariomycetidae</taxon>
        <taxon>Sordariales</taxon>
        <taxon>Chaetomiaceae</taxon>
        <taxon>Canariomyces</taxon>
    </lineage>
</organism>
<dbReference type="RefSeq" id="XP_064666628.1">
    <property type="nucleotide sequence ID" value="XM_064818086.1"/>
</dbReference>
<evidence type="ECO:0000313" key="4">
    <source>
        <dbReference type="Proteomes" id="UP001302812"/>
    </source>
</evidence>
<feature type="compositionally biased region" description="Pro residues" evidence="1">
    <location>
        <begin position="182"/>
        <end position="191"/>
    </location>
</feature>
<gene>
    <name evidence="3" type="ORF">N656DRAFT_801185</name>
</gene>
<reference evidence="3" key="2">
    <citation type="submission" date="2023-05" db="EMBL/GenBank/DDBJ databases">
        <authorList>
            <consortium name="Lawrence Berkeley National Laboratory"/>
            <person name="Steindorff A."/>
            <person name="Hensen N."/>
            <person name="Bonometti L."/>
            <person name="Westerberg I."/>
            <person name="Brannstrom I.O."/>
            <person name="Guillou S."/>
            <person name="Cros-Aarteil S."/>
            <person name="Calhoun S."/>
            <person name="Haridas S."/>
            <person name="Kuo A."/>
            <person name="Mondo S."/>
            <person name="Pangilinan J."/>
            <person name="Riley R."/>
            <person name="Labutti K."/>
            <person name="Andreopoulos B."/>
            <person name="Lipzen A."/>
            <person name="Chen C."/>
            <person name="Yanf M."/>
            <person name="Daum C."/>
            <person name="Ng V."/>
            <person name="Clum A."/>
            <person name="Ohm R."/>
            <person name="Martin F."/>
            <person name="Silar P."/>
            <person name="Natvig D."/>
            <person name="Lalanne C."/>
            <person name="Gautier V."/>
            <person name="Ament-Velasquez S.L."/>
            <person name="Kruys A."/>
            <person name="Hutchinson M.I."/>
            <person name="Powell A.J."/>
            <person name="Barry K."/>
            <person name="Miller A.N."/>
            <person name="Grigoriev I.V."/>
            <person name="Debuchy R."/>
            <person name="Gladieux P."/>
            <person name="Thoren M.H."/>
            <person name="Johannesson H."/>
        </authorList>
    </citation>
    <scope>NUCLEOTIDE SEQUENCE</scope>
    <source>
        <strain evidence="3">CBS 508.74</strain>
    </source>
</reference>
<feature type="compositionally biased region" description="Polar residues" evidence="1">
    <location>
        <begin position="49"/>
        <end position="63"/>
    </location>
</feature>
<keyword evidence="2" id="KW-0472">Membrane</keyword>
<evidence type="ECO:0000313" key="3">
    <source>
        <dbReference type="EMBL" id="KAK4109058.1"/>
    </source>
</evidence>
<feature type="region of interest" description="Disordered" evidence="1">
    <location>
        <begin position="42"/>
        <end position="63"/>
    </location>
</feature>
<reference evidence="3" key="1">
    <citation type="journal article" date="2023" name="Mol. Phylogenet. Evol.">
        <title>Genome-scale phylogeny and comparative genomics of the fungal order Sordariales.</title>
        <authorList>
            <person name="Hensen N."/>
            <person name="Bonometti L."/>
            <person name="Westerberg I."/>
            <person name="Brannstrom I.O."/>
            <person name="Guillou S."/>
            <person name="Cros-Aarteil S."/>
            <person name="Calhoun S."/>
            <person name="Haridas S."/>
            <person name="Kuo A."/>
            <person name="Mondo S."/>
            <person name="Pangilinan J."/>
            <person name="Riley R."/>
            <person name="LaButti K."/>
            <person name="Andreopoulos B."/>
            <person name="Lipzen A."/>
            <person name="Chen C."/>
            <person name="Yan M."/>
            <person name="Daum C."/>
            <person name="Ng V."/>
            <person name="Clum A."/>
            <person name="Steindorff A."/>
            <person name="Ohm R.A."/>
            <person name="Martin F."/>
            <person name="Silar P."/>
            <person name="Natvig D.O."/>
            <person name="Lalanne C."/>
            <person name="Gautier V."/>
            <person name="Ament-Velasquez S.L."/>
            <person name="Kruys A."/>
            <person name="Hutchinson M.I."/>
            <person name="Powell A.J."/>
            <person name="Barry K."/>
            <person name="Miller A.N."/>
            <person name="Grigoriev I.V."/>
            <person name="Debuchy R."/>
            <person name="Gladieux P."/>
            <person name="Hiltunen Thoren M."/>
            <person name="Johannesson H."/>
        </authorList>
    </citation>
    <scope>NUCLEOTIDE SEQUENCE</scope>
    <source>
        <strain evidence="3">CBS 508.74</strain>
    </source>
</reference>
<dbReference type="EMBL" id="MU853358">
    <property type="protein sequence ID" value="KAK4109058.1"/>
    <property type="molecule type" value="Genomic_DNA"/>
</dbReference>
<comment type="caution">
    <text evidence="3">The sequence shown here is derived from an EMBL/GenBank/DDBJ whole genome shotgun (WGS) entry which is preliminary data.</text>
</comment>
<feature type="compositionally biased region" description="Basic residues" evidence="1">
    <location>
        <begin position="203"/>
        <end position="214"/>
    </location>
</feature>
<dbReference type="AlphaFoldDB" id="A0AAN6QF27"/>
<proteinExistence type="predicted"/>
<dbReference type="Proteomes" id="UP001302812">
    <property type="component" value="Unassembled WGS sequence"/>
</dbReference>
<accession>A0AAN6QF27</accession>
<keyword evidence="2" id="KW-0812">Transmembrane</keyword>
<name>A0AAN6QF27_9PEZI</name>
<sequence length="338" mass="38295">MSRSVILNHSGWDTIDLKDTLSPPLYSTFLHELLTNLYEEKPAGPAQNEAPSTTKSFTNTNFGTNPPLPPIYRNLSRTSVPTPYTYDYDHDYDDDSEYYHDYCHHQAFTTPYQNYGYHASVHAHVHVHTVHSAASSGKENLNNSSNMMNEPCYYETLDFEDYLHPKHPNHHATQSPSSHAPAPFPTQPPPYYSSTTCPPYSQYHHHHHHHHHQRHSGDTEKQLASRLVEAYRTIAPKPPKALQMDLEKGLPEEFNSEFGIARREPERSRGLGAVFNVIRTFFLAMLVTFVLLAMRRVAGKWGRAGCGESWLCGRSLLGDHSTPLMGMLDATAGSRGRE</sequence>
<evidence type="ECO:0000256" key="2">
    <source>
        <dbReference type="SAM" id="Phobius"/>
    </source>
</evidence>
<feature type="transmembrane region" description="Helical" evidence="2">
    <location>
        <begin position="271"/>
        <end position="293"/>
    </location>
</feature>